<keyword evidence="2" id="KW-1185">Reference proteome</keyword>
<sequence>MLPKVQLLPGAISEILVSVRETGVLTRSDCYGLMAASLDDSVTEQDRRSINRLIRSVCRGKVQMIDDLTPRS</sequence>
<protein>
    <submittedName>
        <fullName evidence="1">Uncharacterized protein</fullName>
    </submittedName>
</protein>
<evidence type="ECO:0000313" key="1">
    <source>
        <dbReference type="EMBL" id="USR92023.1"/>
    </source>
</evidence>
<dbReference type="Proteomes" id="UP001056708">
    <property type="component" value="Chromosome"/>
</dbReference>
<name>A0ABY5AS23_9CYAN</name>
<organism evidence="1 2">
    <name type="scientific">Phormidium yuhuli AB48</name>
    <dbReference type="NCBI Taxonomy" id="2940671"/>
    <lineage>
        <taxon>Bacteria</taxon>
        <taxon>Bacillati</taxon>
        <taxon>Cyanobacteriota</taxon>
        <taxon>Cyanophyceae</taxon>
        <taxon>Oscillatoriophycideae</taxon>
        <taxon>Oscillatoriales</taxon>
        <taxon>Oscillatoriaceae</taxon>
        <taxon>Phormidium</taxon>
        <taxon>Phormidium yuhuli</taxon>
    </lineage>
</organism>
<proteinExistence type="predicted"/>
<evidence type="ECO:0000313" key="2">
    <source>
        <dbReference type="Proteomes" id="UP001056708"/>
    </source>
</evidence>
<accession>A0ABY5AS23</accession>
<dbReference type="RefSeq" id="WP_252664102.1">
    <property type="nucleotide sequence ID" value="NZ_CP098611.1"/>
</dbReference>
<gene>
    <name evidence="1" type="ORF">NEA10_04680</name>
</gene>
<dbReference type="EMBL" id="CP098611">
    <property type="protein sequence ID" value="USR92023.1"/>
    <property type="molecule type" value="Genomic_DNA"/>
</dbReference>
<reference evidence="1" key="1">
    <citation type="submission" date="2022-06" db="EMBL/GenBank/DDBJ databases">
        <title>Genome sequence of Phormidium yuhuli AB48 isolated from an industrial photobioreactor environment.</title>
        <authorList>
            <person name="Qiu Y."/>
            <person name="Noonan A.J.C."/>
            <person name="Dofher K."/>
            <person name="Koch M."/>
            <person name="Kieft B."/>
            <person name="Lin X."/>
            <person name="Ziels R.M."/>
            <person name="Hallam S.J."/>
        </authorList>
    </citation>
    <scope>NUCLEOTIDE SEQUENCE</scope>
    <source>
        <strain evidence="1">AB48</strain>
    </source>
</reference>